<dbReference type="OrthoDB" id="9787880at2"/>
<organism evidence="3 4">
    <name type="scientific">Pseudochryseolinea flava</name>
    <dbReference type="NCBI Taxonomy" id="2059302"/>
    <lineage>
        <taxon>Bacteria</taxon>
        <taxon>Pseudomonadati</taxon>
        <taxon>Bacteroidota</taxon>
        <taxon>Cytophagia</taxon>
        <taxon>Cytophagales</taxon>
        <taxon>Fulvivirgaceae</taxon>
        <taxon>Pseudochryseolinea</taxon>
    </lineage>
</organism>
<feature type="domain" description="Nudix hydrolase" evidence="2">
    <location>
        <begin position="44"/>
        <end position="178"/>
    </location>
</feature>
<reference evidence="3 4" key="1">
    <citation type="submission" date="2018-06" db="EMBL/GenBank/DDBJ databases">
        <title>Chryseolinea flavus sp. nov., a member of the phylum Bacteroidetes isolated from soil.</title>
        <authorList>
            <person name="Li Y."/>
            <person name="Wang J."/>
        </authorList>
    </citation>
    <scope>NUCLEOTIDE SEQUENCE [LARGE SCALE GENOMIC DNA]</scope>
    <source>
        <strain evidence="3 4">SDU1-6</strain>
    </source>
</reference>
<keyword evidence="1 3" id="KW-0378">Hydrolase</keyword>
<dbReference type="EMBL" id="QMFY01000003">
    <property type="protein sequence ID" value="RAW01723.1"/>
    <property type="molecule type" value="Genomic_DNA"/>
</dbReference>
<proteinExistence type="predicted"/>
<evidence type="ECO:0000313" key="4">
    <source>
        <dbReference type="Proteomes" id="UP000251889"/>
    </source>
</evidence>
<gene>
    <name evidence="3" type="ORF">DQQ10_08725</name>
</gene>
<name>A0A364Y4H8_9BACT</name>
<accession>A0A364Y4H8</accession>
<dbReference type="GO" id="GO:0016787">
    <property type="term" value="F:hydrolase activity"/>
    <property type="evidence" value="ECO:0007669"/>
    <property type="project" value="UniProtKB-KW"/>
</dbReference>
<dbReference type="InterPro" id="IPR000086">
    <property type="entry name" value="NUDIX_hydrolase_dom"/>
</dbReference>
<dbReference type="PANTHER" id="PTHR43736:SF1">
    <property type="entry name" value="DIHYDRONEOPTERIN TRIPHOSPHATE DIPHOSPHATASE"/>
    <property type="match status" value="1"/>
</dbReference>
<sequence length="182" mass="21253">MKTRPALIAAIQQYESLYSTEQNYKQQFLDLLKHNRCYHRDFLPGHMTGSAWILDDSMQYVLLTLHAKLNRWLQPGGHADGDENIFQVALREATEETGLKTLTPLSPDLLFDIDVHLIPARSQFQAHDHYDVRFVFVADKNEKLDITDESHDLQWVPLKKLESFTDNNSLFRMREKTSHLRS</sequence>
<dbReference type="Gene3D" id="3.90.79.10">
    <property type="entry name" value="Nucleoside Triphosphate Pyrophosphohydrolase"/>
    <property type="match status" value="1"/>
</dbReference>
<dbReference type="InterPro" id="IPR015797">
    <property type="entry name" value="NUDIX_hydrolase-like_dom_sf"/>
</dbReference>
<evidence type="ECO:0000259" key="2">
    <source>
        <dbReference type="PROSITE" id="PS51462"/>
    </source>
</evidence>
<dbReference type="PROSITE" id="PS00893">
    <property type="entry name" value="NUDIX_BOX"/>
    <property type="match status" value="1"/>
</dbReference>
<evidence type="ECO:0000313" key="3">
    <source>
        <dbReference type="EMBL" id="RAW01723.1"/>
    </source>
</evidence>
<protein>
    <submittedName>
        <fullName evidence="3">NUDIX hydrolase</fullName>
    </submittedName>
</protein>
<dbReference type="CDD" id="cd03674">
    <property type="entry name" value="NUDIX_Hydrolase"/>
    <property type="match status" value="1"/>
</dbReference>
<dbReference type="AlphaFoldDB" id="A0A364Y4H8"/>
<dbReference type="SUPFAM" id="SSF55811">
    <property type="entry name" value="Nudix"/>
    <property type="match status" value="1"/>
</dbReference>
<evidence type="ECO:0000256" key="1">
    <source>
        <dbReference type="ARBA" id="ARBA00022801"/>
    </source>
</evidence>
<comment type="caution">
    <text evidence="3">The sequence shown here is derived from an EMBL/GenBank/DDBJ whole genome shotgun (WGS) entry which is preliminary data.</text>
</comment>
<keyword evidence="4" id="KW-1185">Reference proteome</keyword>
<dbReference type="Pfam" id="PF00293">
    <property type="entry name" value="NUDIX"/>
    <property type="match status" value="1"/>
</dbReference>
<dbReference type="PANTHER" id="PTHR43736">
    <property type="entry name" value="ADP-RIBOSE PYROPHOSPHATASE"/>
    <property type="match status" value="1"/>
</dbReference>
<dbReference type="RefSeq" id="WP_112746463.1">
    <property type="nucleotide sequence ID" value="NZ_QMFY01000003.1"/>
</dbReference>
<dbReference type="PROSITE" id="PS51462">
    <property type="entry name" value="NUDIX"/>
    <property type="match status" value="1"/>
</dbReference>
<dbReference type="InterPro" id="IPR020084">
    <property type="entry name" value="NUDIX_hydrolase_CS"/>
</dbReference>
<dbReference type="Proteomes" id="UP000251889">
    <property type="component" value="Unassembled WGS sequence"/>
</dbReference>